<dbReference type="SMART" id="SM00418">
    <property type="entry name" value="HTH_ARSR"/>
    <property type="match status" value="1"/>
</dbReference>
<keyword evidence="6" id="KW-0614">Plasmid</keyword>
<feature type="domain" description="HTH arsR-type" evidence="4">
    <location>
        <begin position="1"/>
        <end position="87"/>
    </location>
</feature>
<sequence>MIDAYKALSDTTRRKILELLKERDMTVNEITGYFNISQPSISHHLSILKNSGLIESSKEGKYVKYSLNLTVLHEMMGWFMKLMNKVEEEKYK</sequence>
<protein>
    <submittedName>
        <fullName evidence="6">ArsR family transcriptional regulator</fullName>
    </submittedName>
</protein>
<dbReference type="PANTHER" id="PTHR33154:SF33">
    <property type="entry name" value="TRANSCRIPTIONAL REPRESSOR SDPR"/>
    <property type="match status" value="1"/>
</dbReference>
<dbReference type="PANTHER" id="PTHR33154">
    <property type="entry name" value="TRANSCRIPTIONAL REGULATOR, ARSR FAMILY"/>
    <property type="match status" value="1"/>
</dbReference>
<evidence type="ECO:0000256" key="3">
    <source>
        <dbReference type="ARBA" id="ARBA00023163"/>
    </source>
</evidence>
<keyword evidence="3" id="KW-0804">Transcription</keyword>
<dbReference type="PRINTS" id="PR00778">
    <property type="entry name" value="HTHARSR"/>
</dbReference>
<dbReference type="EMBL" id="RIBP01000003">
    <property type="protein sequence ID" value="TRZ39310.1"/>
    <property type="molecule type" value="Genomic_DNA"/>
</dbReference>
<dbReference type="InterPro" id="IPR011991">
    <property type="entry name" value="ArsR-like_HTH"/>
</dbReference>
<dbReference type="RefSeq" id="WP_185762712.1">
    <property type="nucleotide sequence ID" value="NZ_CM017505.1"/>
</dbReference>
<gene>
    <name evidence="6" type="ORF">CEQ21_07065</name>
    <name evidence="5" type="ORF">CEQ21_08055</name>
</gene>
<evidence type="ECO:0000313" key="6">
    <source>
        <dbReference type="EMBL" id="TRZ39314.1"/>
    </source>
</evidence>
<geneLocation type="plasmid" evidence="5">
    <name>unnamed2</name>
</geneLocation>
<dbReference type="GO" id="GO:0003700">
    <property type="term" value="F:DNA-binding transcription factor activity"/>
    <property type="evidence" value="ECO:0007669"/>
    <property type="project" value="InterPro"/>
</dbReference>
<comment type="caution">
    <text evidence="6">The sequence shown here is derived from an EMBL/GenBank/DDBJ whole genome shotgun (WGS) entry which is preliminary data.</text>
</comment>
<evidence type="ECO:0000313" key="5">
    <source>
        <dbReference type="EMBL" id="TRZ39310.1"/>
    </source>
</evidence>
<evidence type="ECO:0000256" key="2">
    <source>
        <dbReference type="ARBA" id="ARBA00023125"/>
    </source>
</evidence>
<dbReference type="EMBL" id="RIBP01000002">
    <property type="protein sequence ID" value="TRZ39314.1"/>
    <property type="molecule type" value="Genomic_DNA"/>
</dbReference>
<proteinExistence type="predicted"/>
<dbReference type="InterPro" id="IPR001845">
    <property type="entry name" value="HTH_ArsR_DNA-bd_dom"/>
</dbReference>
<evidence type="ECO:0000256" key="1">
    <source>
        <dbReference type="ARBA" id="ARBA00023015"/>
    </source>
</evidence>
<dbReference type="NCBIfam" id="NF033788">
    <property type="entry name" value="HTH_metalloreg"/>
    <property type="match status" value="1"/>
</dbReference>
<dbReference type="InterPro" id="IPR036390">
    <property type="entry name" value="WH_DNA-bd_sf"/>
</dbReference>
<dbReference type="Proteomes" id="UP000319837">
    <property type="component" value="Plasmid unnamed1"/>
</dbReference>
<dbReference type="GO" id="GO:0003677">
    <property type="term" value="F:DNA binding"/>
    <property type="evidence" value="ECO:0007669"/>
    <property type="project" value="UniProtKB-KW"/>
</dbReference>
<dbReference type="Pfam" id="PF01022">
    <property type="entry name" value="HTH_5"/>
    <property type="match status" value="1"/>
</dbReference>
<organism evidence="6">
    <name type="scientific">Niallia circulans</name>
    <name type="common">Bacillus circulans</name>
    <dbReference type="NCBI Taxonomy" id="1397"/>
    <lineage>
        <taxon>Bacteria</taxon>
        <taxon>Bacillati</taxon>
        <taxon>Bacillota</taxon>
        <taxon>Bacilli</taxon>
        <taxon>Bacillales</taxon>
        <taxon>Bacillaceae</taxon>
        <taxon>Niallia</taxon>
    </lineage>
</organism>
<reference evidence="6" key="1">
    <citation type="submission" date="2018-10" db="EMBL/GenBank/DDBJ databases">
        <title>FDA dAtabase for Regulatory Grade micrObial Sequences (FDA-ARGOS): Supporting development and validation of Infectious Disease Dx tests.</title>
        <authorList>
            <person name="Minogue T."/>
            <person name="Wolcott M."/>
            <person name="Wasieloski L."/>
            <person name="Aguilar W."/>
            <person name="Moore D."/>
            <person name="Tallon L.J."/>
            <person name="Sadzewicz L."/>
            <person name="Sengamalay N."/>
            <person name="Ott S."/>
            <person name="Godinez A."/>
            <person name="Nagaraj S."/>
            <person name="Vavikolanu K."/>
            <person name="Vyas G."/>
            <person name="Nadendla S."/>
            <person name="Aluvathingal J."/>
            <person name="Sichtig H."/>
        </authorList>
    </citation>
    <scope>NUCLEOTIDE SEQUENCE</scope>
    <source>
        <strain evidence="6">FDAARGOS_343</strain>
        <plasmid evidence="6">unnamed1</plasmid>
        <plasmid evidence="5">unnamed2</plasmid>
    </source>
</reference>
<dbReference type="PROSITE" id="PS50987">
    <property type="entry name" value="HTH_ARSR_2"/>
    <property type="match status" value="1"/>
</dbReference>
<dbReference type="InterPro" id="IPR036388">
    <property type="entry name" value="WH-like_DNA-bd_sf"/>
</dbReference>
<accession>A0A553SQP7</accession>
<evidence type="ECO:0000259" key="4">
    <source>
        <dbReference type="PROSITE" id="PS50987"/>
    </source>
</evidence>
<dbReference type="InterPro" id="IPR051081">
    <property type="entry name" value="HTH_MetalResp_TranReg"/>
</dbReference>
<dbReference type="CDD" id="cd00090">
    <property type="entry name" value="HTH_ARSR"/>
    <property type="match status" value="1"/>
</dbReference>
<dbReference type="SUPFAM" id="SSF46785">
    <property type="entry name" value="Winged helix' DNA-binding domain"/>
    <property type="match status" value="1"/>
</dbReference>
<geneLocation type="plasmid" evidence="6">
    <name>unnamed1</name>
</geneLocation>
<dbReference type="NCBIfam" id="NF033789">
    <property type="entry name" value="repress_SdpR"/>
    <property type="match status" value="1"/>
</dbReference>
<keyword evidence="1" id="KW-0805">Transcription regulation</keyword>
<dbReference type="Proteomes" id="UP000319837">
    <property type="component" value="Plasmid unnamed2"/>
</dbReference>
<keyword evidence="2" id="KW-0238">DNA-binding</keyword>
<dbReference type="Gene3D" id="1.10.10.10">
    <property type="entry name" value="Winged helix-like DNA-binding domain superfamily/Winged helix DNA-binding domain"/>
    <property type="match status" value="1"/>
</dbReference>
<dbReference type="InterPro" id="IPR047796">
    <property type="entry name" value="SdpR-like_repress"/>
</dbReference>
<dbReference type="AlphaFoldDB" id="A0A553SQP7"/>
<name>A0A553SQP7_NIACI</name>